<accession>A0AAJ4RAP3</accession>
<keyword evidence="1" id="KW-0614">Plasmid</keyword>
<evidence type="ECO:0000313" key="2">
    <source>
        <dbReference type="EMBL" id="ROR38764.1"/>
    </source>
</evidence>
<dbReference type="Proteomes" id="UP000298805">
    <property type="component" value="Plasmid unnamed1"/>
</dbReference>
<proteinExistence type="predicted"/>
<geneLocation type="plasmid" evidence="1 4">
    <name>unnamed1</name>
</geneLocation>
<dbReference type="EMBL" id="CP040940">
    <property type="protein sequence ID" value="QDD68146.1"/>
    <property type="molecule type" value="Genomic_DNA"/>
</dbReference>
<organism evidence="2 3">
    <name type="scientific">Caminibacter pacificus</name>
    <dbReference type="NCBI Taxonomy" id="1424653"/>
    <lineage>
        <taxon>Bacteria</taxon>
        <taxon>Pseudomonadati</taxon>
        <taxon>Campylobacterota</taxon>
        <taxon>Epsilonproteobacteria</taxon>
        <taxon>Nautiliales</taxon>
        <taxon>Nautiliaceae</taxon>
        <taxon>Caminibacter</taxon>
    </lineage>
</organism>
<evidence type="ECO:0000313" key="1">
    <source>
        <dbReference type="EMBL" id="QDD68146.1"/>
    </source>
</evidence>
<dbReference type="RefSeq" id="WP_123353350.1">
    <property type="nucleotide sequence ID" value="NZ_CP040940.1"/>
</dbReference>
<reference evidence="1 4" key="2">
    <citation type="submission" date="2019-06" db="EMBL/GenBank/DDBJ databases">
        <title>A comparative analysis of the Nautiliaceae.</title>
        <authorList>
            <person name="Grosche A."/>
            <person name="Smedile F."/>
            <person name="Vetriani C."/>
        </authorList>
    </citation>
    <scope>NUCLEOTIDE SEQUENCE [LARGE SCALE GENOMIC DNA]</scope>
    <source>
        <strain evidence="1 4">TB6</strain>
        <plasmid evidence="1 4">unnamed1</plasmid>
    </source>
</reference>
<reference evidence="2 3" key="1">
    <citation type="submission" date="2018-11" db="EMBL/GenBank/DDBJ databases">
        <title>Genomic Encyclopedia of Type Strains, Phase IV (KMG-IV): sequencing the most valuable type-strain genomes for metagenomic binning, comparative biology and taxonomic classification.</title>
        <authorList>
            <person name="Goeker M."/>
        </authorList>
    </citation>
    <scope>NUCLEOTIDE SEQUENCE [LARGE SCALE GENOMIC DNA]</scope>
    <source>
        <strain evidence="2 3">DSM 27783</strain>
    </source>
</reference>
<evidence type="ECO:0000313" key="3">
    <source>
        <dbReference type="Proteomes" id="UP000272781"/>
    </source>
</evidence>
<dbReference type="AlphaFoldDB" id="A0AAJ4RAP3"/>
<dbReference type="Proteomes" id="UP000272781">
    <property type="component" value="Unassembled WGS sequence"/>
</dbReference>
<sequence length="308" mass="37369">MLNVKNEPLYLIFGIFDDLILKEELINNKELIEFKKYFDNDYDFVKYLITLDFIEKELDKKGFNNIYSIPMIFDFMIQVSNKLVNSEEITEYKSFEMIAYIDDYLNILRKVKKNIIEGNLINSLYFYNQAMSFLRKGETIIRMFLKKVDFTFIDEIKDMNSVEFNKNPFLLKINELECFEGISTKKAVEVPLSYIVFEINSSIVEENIINFFKNYKFIRYAMLYPEKIKNNDKENEIFTFFVNELREELSNYDFYKEDKYTMLIDFQKIFKKKTFELLKKYPLDRKQIEKLEDIFFDEVKKIIRQKVS</sequence>
<gene>
    <name evidence="1" type="ORF">C6V80_09845</name>
    <name evidence="2" type="ORF">EDC58_1979</name>
</gene>
<protein>
    <submittedName>
        <fullName evidence="2">Uncharacterized protein</fullName>
    </submittedName>
</protein>
<keyword evidence="4" id="KW-1185">Reference proteome</keyword>
<name>A0AAJ4RAP3_9BACT</name>
<dbReference type="EMBL" id="RJVK01000006">
    <property type="protein sequence ID" value="ROR38764.1"/>
    <property type="molecule type" value="Genomic_DNA"/>
</dbReference>
<evidence type="ECO:0000313" key="4">
    <source>
        <dbReference type="Proteomes" id="UP000298805"/>
    </source>
</evidence>